<evidence type="ECO:0000313" key="2">
    <source>
        <dbReference type="EMBL" id="KAK8057512.1"/>
    </source>
</evidence>
<organism evidence="2 3">
    <name type="scientific">Apiospora saccharicola</name>
    <dbReference type="NCBI Taxonomy" id="335842"/>
    <lineage>
        <taxon>Eukaryota</taxon>
        <taxon>Fungi</taxon>
        <taxon>Dikarya</taxon>
        <taxon>Ascomycota</taxon>
        <taxon>Pezizomycotina</taxon>
        <taxon>Sordariomycetes</taxon>
        <taxon>Xylariomycetidae</taxon>
        <taxon>Amphisphaeriales</taxon>
        <taxon>Apiosporaceae</taxon>
        <taxon>Apiospora</taxon>
    </lineage>
</organism>
<feature type="region of interest" description="Disordered" evidence="1">
    <location>
        <begin position="221"/>
        <end position="263"/>
    </location>
</feature>
<proteinExistence type="predicted"/>
<accession>A0ABR1UF31</accession>
<evidence type="ECO:0008006" key="4">
    <source>
        <dbReference type="Google" id="ProtNLM"/>
    </source>
</evidence>
<comment type="caution">
    <text evidence="2">The sequence shown here is derived from an EMBL/GenBank/DDBJ whole genome shotgun (WGS) entry which is preliminary data.</text>
</comment>
<reference evidence="2 3" key="1">
    <citation type="submission" date="2023-01" db="EMBL/GenBank/DDBJ databases">
        <title>Analysis of 21 Apiospora genomes using comparative genomics revels a genus with tremendous synthesis potential of carbohydrate active enzymes and secondary metabolites.</title>
        <authorList>
            <person name="Sorensen T."/>
        </authorList>
    </citation>
    <scope>NUCLEOTIDE SEQUENCE [LARGE SCALE GENOMIC DNA]</scope>
    <source>
        <strain evidence="2 3">CBS 83171</strain>
    </source>
</reference>
<dbReference type="Proteomes" id="UP001446871">
    <property type="component" value="Unassembled WGS sequence"/>
</dbReference>
<evidence type="ECO:0000256" key="1">
    <source>
        <dbReference type="SAM" id="MobiDB-lite"/>
    </source>
</evidence>
<evidence type="ECO:0000313" key="3">
    <source>
        <dbReference type="Proteomes" id="UP001446871"/>
    </source>
</evidence>
<sequence length="263" mass="29951">MAETFGVLVGVGQVVGSVFSLIKTAQSFIDGPDTLRRYEKYFLELHNTIQPILDDPSLQAEDIQQQATDIIDRIKASGIEEMVKETRRRQRIISFFGKGRHLSKLQDELEGKRQNMSMKLVHFTARRSISPREPLSDYNMPRPTTITTSDMPMPGFYGIPGVMSPRQIVDALHVFEENKRIDIYGTDLWLNNWAHDCDQYNGFGNTGGNWVYNVQKGTGNQYTNFTEDPADPQRTMPRQSSGQPHRRGNMSTQSPGPITVRRR</sequence>
<protein>
    <recommendedName>
        <fullName evidence="4">NACHT-NTPase and P-loop NTPases N-terminal domain-containing protein</fullName>
    </recommendedName>
</protein>
<dbReference type="EMBL" id="JAQQWM010000007">
    <property type="protein sequence ID" value="KAK8057512.1"/>
    <property type="molecule type" value="Genomic_DNA"/>
</dbReference>
<gene>
    <name evidence="2" type="ORF">PG996_011449</name>
</gene>
<name>A0ABR1UF31_9PEZI</name>
<feature type="compositionally biased region" description="Polar residues" evidence="1">
    <location>
        <begin position="236"/>
        <end position="256"/>
    </location>
</feature>
<keyword evidence="3" id="KW-1185">Reference proteome</keyword>
<feature type="region of interest" description="Disordered" evidence="1">
    <location>
        <begin position="132"/>
        <end position="152"/>
    </location>
</feature>